<evidence type="ECO:0000256" key="1">
    <source>
        <dbReference type="SAM" id="Coils"/>
    </source>
</evidence>
<protein>
    <recommendedName>
        <fullName evidence="5">BZIP domain-containing protein</fullName>
    </recommendedName>
</protein>
<dbReference type="OrthoDB" id="4161589at2759"/>
<feature type="compositionally biased region" description="Basic and acidic residues" evidence="2">
    <location>
        <begin position="86"/>
        <end position="98"/>
    </location>
</feature>
<accession>A0A6H0XX05</accession>
<evidence type="ECO:0000313" key="3">
    <source>
        <dbReference type="EMBL" id="QIW99148.1"/>
    </source>
</evidence>
<proteinExistence type="predicted"/>
<evidence type="ECO:0000313" key="4">
    <source>
        <dbReference type="Proteomes" id="UP000503462"/>
    </source>
</evidence>
<dbReference type="AlphaFoldDB" id="A0A6H0XX05"/>
<keyword evidence="1" id="KW-0175">Coiled coil</keyword>
<dbReference type="PANTHER" id="PTHR37012:SF2">
    <property type="entry name" value="BZIP DOMAIN-CONTAINING PROTEIN-RELATED"/>
    <property type="match status" value="1"/>
</dbReference>
<keyword evidence="4" id="KW-1185">Reference proteome</keyword>
<sequence length="227" mass="24877">MNPGEPEQHLQSTSAQYPPPPSADDVVQHDFAQSTAAAALQSQSHVLGLNQQQDISQHVAPPPNPRKRKPAVPGSRGVANLTPEQLSKKRANDREAQRAIRARTKGTIEAYQARIAELESQQPFQEMQRALAERDRALAECEELRRRLAAVAGIVGNQNIGQIGLSQLAALTAQQSPLPPLPEQTPQQQQHIDDGTPMPEDYEGSPSQPHLHPELRNVRHTDPSQGE</sequence>
<dbReference type="Gene3D" id="1.20.5.170">
    <property type="match status" value="1"/>
</dbReference>
<organism evidence="3 4">
    <name type="scientific">Peltaster fructicola</name>
    <dbReference type="NCBI Taxonomy" id="286661"/>
    <lineage>
        <taxon>Eukaryota</taxon>
        <taxon>Fungi</taxon>
        <taxon>Dikarya</taxon>
        <taxon>Ascomycota</taxon>
        <taxon>Pezizomycotina</taxon>
        <taxon>Dothideomycetes</taxon>
        <taxon>Dothideomycetes incertae sedis</taxon>
        <taxon>Peltaster</taxon>
    </lineage>
</organism>
<evidence type="ECO:0000256" key="2">
    <source>
        <dbReference type="SAM" id="MobiDB-lite"/>
    </source>
</evidence>
<name>A0A6H0XX05_9PEZI</name>
<evidence type="ECO:0008006" key="5">
    <source>
        <dbReference type="Google" id="ProtNLM"/>
    </source>
</evidence>
<dbReference type="EMBL" id="CP051141">
    <property type="protein sequence ID" value="QIW99148.1"/>
    <property type="molecule type" value="Genomic_DNA"/>
</dbReference>
<dbReference type="Proteomes" id="UP000503462">
    <property type="component" value="Chromosome 3"/>
</dbReference>
<gene>
    <name evidence="3" type="ORF">AMS68_004666</name>
</gene>
<feature type="region of interest" description="Disordered" evidence="2">
    <location>
        <begin position="174"/>
        <end position="227"/>
    </location>
</feature>
<feature type="compositionally biased region" description="Basic and acidic residues" evidence="2">
    <location>
        <begin position="211"/>
        <end position="227"/>
    </location>
</feature>
<feature type="region of interest" description="Disordered" evidence="2">
    <location>
        <begin position="1"/>
        <end position="98"/>
    </location>
</feature>
<feature type="compositionally biased region" description="Low complexity" evidence="2">
    <location>
        <begin position="32"/>
        <end position="44"/>
    </location>
</feature>
<dbReference type="PANTHER" id="PTHR37012">
    <property type="entry name" value="B-ZIP TRANSCRIPTION FACTOR (EUROFUNG)-RELATED"/>
    <property type="match status" value="1"/>
</dbReference>
<dbReference type="CDD" id="cd14688">
    <property type="entry name" value="bZIP_YAP"/>
    <property type="match status" value="1"/>
</dbReference>
<feature type="coiled-coil region" evidence="1">
    <location>
        <begin position="101"/>
        <end position="147"/>
    </location>
</feature>
<reference evidence="3 4" key="1">
    <citation type="journal article" date="2016" name="Sci. Rep.">
        <title>Peltaster fructicola genome reveals evolution from an invasive phytopathogen to an ectophytic parasite.</title>
        <authorList>
            <person name="Xu C."/>
            <person name="Chen H."/>
            <person name="Gleason M.L."/>
            <person name="Xu J.R."/>
            <person name="Liu H."/>
            <person name="Zhang R."/>
            <person name="Sun G."/>
        </authorList>
    </citation>
    <scope>NUCLEOTIDE SEQUENCE [LARGE SCALE GENOMIC DNA]</scope>
    <source>
        <strain evidence="3 4">LNHT1506</strain>
    </source>
</reference>